<evidence type="ECO:0000313" key="4">
    <source>
        <dbReference type="Proteomes" id="UP000031666"/>
    </source>
</evidence>
<name>A0A0B8QEZ3_9VIBR</name>
<dbReference type="InterPro" id="IPR000873">
    <property type="entry name" value="AMP-dep_synth/lig_dom"/>
</dbReference>
<dbReference type="STRING" id="1481914.JCM19241_2669"/>
<accession>A0A0B8QEZ3</accession>
<dbReference type="Proteomes" id="UP000031666">
    <property type="component" value="Unassembled WGS sequence"/>
</dbReference>
<dbReference type="GO" id="GO:0004467">
    <property type="term" value="F:long-chain fatty acid-CoA ligase activity"/>
    <property type="evidence" value="ECO:0007669"/>
    <property type="project" value="UniProtKB-EC"/>
</dbReference>
<gene>
    <name evidence="3" type="ORF">JCM19241_2669</name>
</gene>
<dbReference type="Gene3D" id="3.40.50.980">
    <property type="match status" value="1"/>
</dbReference>
<dbReference type="Pfam" id="PF00501">
    <property type="entry name" value="AMP-binding"/>
    <property type="match status" value="1"/>
</dbReference>
<reference evidence="3 4" key="1">
    <citation type="submission" date="2015-01" db="EMBL/GenBank/DDBJ databases">
        <title>Vibrio sp. C94 JCM 19241 whole genome shotgun sequence.</title>
        <authorList>
            <person name="Sawabe T."/>
            <person name="Meirelles P."/>
            <person name="Feng G."/>
            <person name="Sayaka M."/>
            <person name="Hattori M."/>
            <person name="Ohkuma M."/>
        </authorList>
    </citation>
    <scope>NUCLEOTIDE SEQUENCE [LARGE SCALE GENOMIC DNA]</scope>
    <source>
        <strain evidence="4">JCM 19241</strain>
    </source>
</reference>
<sequence length="198" mass="22525">MNKPWLSRYPADVPESIDPDTYPSLVEMFENAVRRFPDQPAFINMGSVMTYRKLEERSRAFAAYLQNELKLKKGDRVALMMPNLLQYPIALFGVLRAGCIAVNVNPLYTPRELEHQLNDAEVETIVIVSNFANTLEQIVDNTKVKNVVLTSLGQMLPTAKGTIVDFVVKYVKGMVLSMTYQELSHSNNRYRKAVAYNM</sequence>
<evidence type="ECO:0000259" key="2">
    <source>
        <dbReference type="Pfam" id="PF00501"/>
    </source>
</evidence>
<protein>
    <submittedName>
        <fullName evidence="3">Long-chain-fatty-acid-CoA ligase</fullName>
        <ecNumber evidence="3">6.2.1.3</ecNumber>
    </submittedName>
</protein>
<keyword evidence="1 3" id="KW-0436">Ligase</keyword>
<proteinExistence type="predicted"/>
<organism evidence="3 4">
    <name type="scientific">Vibrio ishigakensis</name>
    <dbReference type="NCBI Taxonomy" id="1481914"/>
    <lineage>
        <taxon>Bacteria</taxon>
        <taxon>Pseudomonadati</taxon>
        <taxon>Pseudomonadota</taxon>
        <taxon>Gammaproteobacteria</taxon>
        <taxon>Vibrionales</taxon>
        <taxon>Vibrionaceae</taxon>
        <taxon>Vibrio</taxon>
    </lineage>
</organism>
<dbReference type="SUPFAM" id="SSF56801">
    <property type="entry name" value="Acetyl-CoA synthetase-like"/>
    <property type="match status" value="1"/>
</dbReference>
<evidence type="ECO:0000256" key="1">
    <source>
        <dbReference type="ARBA" id="ARBA00022598"/>
    </source>
</evidence>
<comment type="caution">
    <text evidence="3">The sequence shown here is derived from an EMBL/GenBank/DDBJ whole genome shotgun (WGS) entry which is preliminary data.</text>
</comment>
<feature type="domain" description="AMP-dependent synthetase/ligase" evidence="2">
    <location>
        <begin position="29"/>
        <end position="150"/>
    </location>
</feature>
<dbReference type="InterPro" id="IPR050237">
    <property type="entry name" value="ATP-dep_AMP-bd_enzyme"/>
</dbReference>
<dbReference type="PANTHER" id="PTHR43767:SF8">
    <property type="entry name" value="LONG-CHAIN-FATTY-ACID--COA LIGASE"/>
    <property type="match status" value="1"/>
</dbReference>
<reference evidence="3 4" key="2">
    <citation type="submission" date="2015-01" db="EMBL/GenBank/DDBJ databases">
        <authorList>
            <consortium name="NBRP consortium"/>
            <person name="Sawabe T."/>
            <person name="Meirelles P."/>
            <person name="Feng G."/>
            <person name="Sayaka M."/>
            <person name="Hattori M."/>
            <person name="Ohkuma M."/>
        </authorList>
    </citation>
    <scope>NUCLEOTIDE SEQUENCE [LARGE SCALE GENOMIC DNA]</scope>
    <source>
        <strain evidence="4">JCM 19241</strain>
    </source>
</reference>
<dbReference type="PANTHER" id="PTHR43767">
    <property type="entry name" value="LONG-CHAIN-FATTY-ACID--COA LIGASE"/>
    <property type="match status" value="1"/>
</dbReference>
<evidence type="ECO:0000313" key="3">
    <source>
        <dbReference type="EMBL" id="GAM73214.1"/>
    </source>
</evidence>
<dbReference type="EC" id="6.2.1.3" evidence="3"/>
<dbReference type="EMBL" id="BBSC01000001">
    <property type="protein sequence ID" value="GAM73214.1"/>
    <property type="molecule type" value="Genomic_DNA"/>
</dbReference>
<dbReference type="AlphaFoldDB" id="A0A0B8QEZ3"/>